<reference evidence="1 2" key="1">
    <citation type="submission" date="2018-05" db="EMBL/GenBank/DDBJ databases">
        <title>Whole genome sequencing for identification of molecular markers to develop diagnostic detection tools for the regulated plant pathogen Lachnellula willkommii.</title>
        <authorList>
            <person name="Giroux E."/>
            <person name="Bilodeau G."/>
        </authorList>
    </citation>
    <scope>NUCLEOTIDE SEQUENCE [LARGE SCALE GENOMIC DNA]</scope>
    <source>
        <strain evidence="1 2">CBS 203.66</strain>
    </source>
</reference>
<sequence length="309" mass="35435">MNSPSDKELVEAIAKLRPDHPHLGRLKLLSLLKETHSWTLSEQRLKKCLDKNNLNAQPESEDPLPRDEKFNEVVKDAFIDFKIRERDFLLALSETQSIILSYGYTSDPMYAACELRHYMEVLLALKGIKPCTLFTNPSAQEIFTELVQVCLKPVIKKYRLARYGFHLQQITHPMPTTVHQGFQNAWVFADTRSPLWPEVKQVFLTPNRGKVDEYRVGMALGYPIGRAVSDHSTQLYFRALDKTEMQDMKISAPISAYGFFTRAGEDHFAGILMHFDRCCQAAKDVGTKLEMDLSCHRKLQAFFEQTSGM</sequence>
<comment type="caution">
    <text evidence="1">The sequence shown here is derived from an EMBL/GenBank/DDBJ whole genome shotgun (WGS) entry which is preliminary data.</text>
</comment>
<gene>
    <name evidence="1" type="ORF">LARI1_G003576</name>
</gene>
<proteinExistence type="predicted"/>
<name>A0A8T9BMF3_9HELO</name>
<evidence type="ECO:0000313" key="2">
    <source>
        <dbReference type="Proteomes" id="UP000469559"/>
    </source>
</evidence>
<dbReference type="AlphaFoldDB" id="A0A8T9BMF3"/>
<keyword evidence="2" id="KW-1185">Reference proteome</keyword>
<evidence type="ECO:0000313" key="1">
    <source>
        <dbReference type="EMBL" id="TVY19352.1"/>
    </source>
</evidence>
<organism evidence="1 2">
    <name type="scientific">Lachnellula arida</name>
    <dbReference type="NCBI Taxonomy" id="1316785"/>
    <lineage>
        <taxon>Eukaryota</taxon>
        <taxon>Fungi</taxon>
        <taxon>Dikarya</taxon>
        <taxon>Ascomycota</taxon>
        <taxon>Pezizomycotina</taxon>
        <taxon>Leotiomycetes</taxon>
        <taxon>Helotiales</taxon>
        <taxon>Lachnaceae</taxon>
        <taxon>Lachnellula</taxon>
    </lineage>
</organism>
<dbReference type="EMBL" id="QGMF01000112">
    <property type="protein sequence ID" value="TVY19352.1"/>
    <property type="molecule type" value="Genomic_DNA"/>
</dbReference>
<accession>A0A8T9BMF3</accession>
<dbReference type="OrthoDB" id="3528649at2759"/>
<dbReference type="Proteomes" id="UP000469559">
    <property type="component" value="Unassembled WGS sequence"/>
</dbReference>
<protein>
    <submittedName>
        <fullName evidence="1">Uncharacterized protein</fullName>
    </submittedName>
</protein>